<feature type="chain" id="PRO_5043418547" evidence="1">
    <location>
        <begin position="28"/>
        <end position="139"/>
    </location>
</feature>
<feature type="non-terminal residue" evidence="2">
    <location>
        <position position="139"/>
    </location>
</feature>
<gene>
    <name evidence="2" type="ORF">OTU49_007560</name>
</gene>
<protein>
    <submittedName>
        <fullName evidence="2">Uncharacterized protein</fullName>
    </submittedName>
</protein>
<accession>A0AAW0WGM5</accession>
<evidence type="ECO:0000256" key="1">
    <source>
        <dbReference type="SAM" id="SignalP"/>
    </source>
</evidence>
<keyword evidence="3" id="KW-1185">Reference proteome</keyword>
<dbReference type="Proteomes" id="UP001445076">
    <property type="component" value="Unassembled WGS sequence"/>
</dbReference>
<evidence type="ECO:0000313" key="2">
    <source>
        <dbReference type="EMBL" id="KAK8731355.1"/>
    </source>
</evidence>
<feature type="signal peptide" evidence="1">
    <location>
        <begin position="1"/>
        <end position="27"/>
    </location>
</feature>
<dbReference type="EMBL" id="JARKIK010000061">
    <property type="protein sequence ID" value="KAK8731355.1"/>
    <property type="molecule type" value="Genomic_DNA"/>
</dbReference>
<reference evidence="2 3" key="1">
    <citation type="journal article" date="2024" name="BMC Genomics">
        <title>Genome assembly of redclaw crayfish (Cherax quadricarinatus) provides insights into its immune adaptation and hypoxia tolerance.</title>
        <authorList>
            <person name="Liu Z."/>
            <person name="Zheng J."/>
            <person name="Li H."/>
            <person name="Fang K."/>
            <person name="Wang S."/>
            <person name="He J."/>
            <person name="Zhou D."/>
            <person name="Weng S."/>
            <person name="Chi M."/>
            <person name="Gu Z."/>
            <person name="He J."/>
            <person name="Li F."/>
            <person name="Wang M."/>
        </authorList>
    </citation>
    <scope>NUCLEOTIDE SEQUENCE [LARGE SCALE GENOMIC DNA]</scope>
    <source>
        <strain evidence="2">ZL_2023a</strain>
    </source>
</reference>
<dbReference type="AlphaFoldDB" id="A0AAW0WGM5"/>
<evidence type="ECO:0000313" key="3">
    <source>
        <dbReference type="Proteomes" id="UP001445076"/>
    </source>
</evidence>
<comment type="caution">
    <text evidence="2">The sequence shown here is derived from an EMBL/GenBank/DDBJ whole genome shotgun (WGS) entry which is preliminary data.</text>
</comment>
<sequence>MGTLIWKLYLIFSLLEIVNNLVGNADGQSHAFIQVDNELKYLVDGVAIHMNEGVVPVDLLPSLAHHCSHYLVTHEPSRLLDPHPSPCSDFRQHLDLRDCDSVQGGLLDPRSCLHLLDNTHYSALPPLSGSCTLDVCFNK</sequence>
<organism evidence="2 3">
    <name type="scientific">Cherax quadricarinatus</name>
    <name type="common">Australian red claw crayfish</name>
    <dbReference type="NCBI Taxonomy" id="27406"/>
    <lineage>
        <taxon>Eukaryota</taxon>
        <taxon>Metazoa</taxon>
        <taxon>Ecdysozoa</taxon>
        <taxon>Arthropoda</taxon>
        <taxon>Crustacea</taxon>
        <taxon>Multicrustacea</taxon>
        <taxon>Malacostraca</taxon>
        <taxon>Eumalacostraca</taxon>
        <taxon>Eucarida</taxon>
        <taxon>Decapoda</taxon>
        <taxon>Pleocyemata</taxon>
        <taxon>Astacidea</taxon>
        <taxon>Parastacoidea</taxon>
        <taxon>Parastacidae</taxon>
        <taxon>Cherax</taxon>
    </lineage>
</organism>
<keyword evidence="1" id="KW-0732">Signal</keyword>
<name>A0AAW0WGM5_CHEQU</name>
<proteinExistence type="predicted"/>